<protein>
    <submittedName>
        <fullName evidence="2">Uncharacterized protein</fullName>
    </submittedName>
</protein>
<gene>
    <name evidence="2" type="ORF">ABT322_11910</name>
</gene>
<dbReference type="EMBL" id="JBEPCV010000008">
    <property type="protein sequence ID" value="MER6904467.1"/>
    <property type="molecule type" value="Genomic_DNA"/>
</dbReference>
<comment type="caution">
    <text evidence="2">The sequence shown here is derived from an EMBL/GenBank/DDBJ whole genome shotgun (WGS) entry which is preliminary data.</text>
</comment>
<feature type="region of interest" description="Disordered" evidence="1">
    <location>
        <begin position="1"/>
        <end position="37"/>
    </location>
</feature>
<accession>A0ABV1VD98</accession>
<evidence type="ECO:0000313" key="3">
    <source>
        <dbReference type="Proteomes" id="UP001490330"/>
    </source>
</evidence>
<name>A0ABV1VD98_9ACTN</name>
<proteinExistence type="predicted"/>
<keyword evidence="3" id="KW-1185">Reference proteome</keyword>
<dbReference type="RefSeq" id="WP_350720602.1">
    <property type="nucleotide sequence ID" value="NZ_JBEPCO010000020.1"/>
</dbReference>
<evidence type="ECO:0000313" key="2">
    <source>
        <dbReference type="EMBL" id="MER6904467.1"/>
    </source>
</evidence>
<reference evidence="2 3" key="1">
    <citation type="submission" date="2024-06" db="EMBL/GenBank/DDBJ databases">
        <title>The Natural Products Discovery Center: Release of the First 8490 Sequenced Strains for Exploring Actinobacteria Biosynthetic Diversity.</title>
        <authorList>
            <person name="Kalkreuter E."/>
            <person name="Kautsar S.A."/>
            <person name="Yang D."/>
            <person name="Bader C.D."/>
            <person name="Teijaro C.N."/>
            <person name="Fluegel L."/>
            <person name="Davis C.M."/>
            <person name="Simpson J.R."/>
            <person name="Lauterbach L."/>
            <person name="Steele A.D."/>
            <person name="Gui C."/>
            <person name="Meng S."/>
            <person name="Li G."/>
            <person name="Viehrig K."/>
            <person name="Ye F."/>
            <person name="Su P."/>
            <person name="Kiefer A.F."/>
            <person name="Nichols A."/>
            <person name="Cepeda A.J."/>
            <person name="Yan W."/>
            <person name="Fan B."/>
            <person name="Jiang Y."/>
            <person name="Adhikari A."/>
            <person name="Zheng C.-J."/>
            <person name="Schuster L."/>
            <person name="Cowan T.M."/>
            <person name="Smanski M.J."/>
            <person name="Chevrette M.G."/>
            <person name="De Carvalho L.P.S."/>
            <person name="Shen B."/>
        </authorList>
    </citation>
    <scope>NUCLEOTIDE SEQUENCE [LARGE SCALE GENOMIC DNA]</scope>
    <source>
        <strain evidence="2 3">NPDC000632</strain>
    </source>
</reference>
<organism evidence="2 3">
    <name type="scientific">Streptomyces flaveolus</name>
    <dbReference type="NCBI Taxonomy" id="67297"/>
    <lineage>
        <taxon>Bacteria</taxon>
        <taxon>Bacillati</taxon>
        <taxon>Actinomycetota</taxon>
        <taxon>Actinomycetes</taxon>
        <taxon>Kitasatosporales</taxon>
        <taxon>Streptomycetaceae</taxon>
        <taxon>Streptomyces</taxon>
    </lineage>
</organism>
<dbReference type="Proteomes" id="UP001490330">
    <property type="component" value="Unassembled WGS sequence"/>
</dbReference>
<evidence type="ECO:0000256" key="1">
    <source>
        <dbReference type="SAM" id="MobiDB-lite"/>
    </source>
</evidence>
<sequence>MTGGSEGGGFGVSGGPRHGTIVNRRPNGGGASGTLGSYIVRDDEDERYYSFDYRQIVTEGFRTIRTGERVRFHVSATSPDRAEFVIRLDQPDPAEYYR</sequence>
<feature type="compositionally biased region" description="Gly residues" evidence="1">
    <location>
        <begin position="1"/>
        <end position="17"/>
    </location>
</feature>